<evidence type="ECO:0000313" key="2">
    <source>
        <dbReference type="EMBL" id="CAG8801750.1"/>
    </source>
</evidence>
<dbReference type="GO" id="GO:0006351">
    <property type="term" value="P:DNA-templated transcription"/>
    <property type="evidence" value="ECO:0007669"/>
    <property type="project" value="InterPro"/>
</dbReference>
<dbReference type="GO" id="GO:0003968">
    <property type="term" value="F:RNA-directed RNA polymerase activity"/>
    <property type="evidence" value="ECO:0007669"/>
    <property type="project" value="InterPro"/>
</dbReference>
<feature type="non-terminal residue" evidence="2">
    <location>
        <position position="179"/>
    </location>
</feature>
<feature type="non-terminal residue" evidence="2">
    <location>
        <position position="1"/>
    </location>
</feature>
<dbReference type="EMBL" id="CAJVPY010036211">
    <property type="protein sequence ID" value="CAG8801750.1"/>
    <property type="molecule type" value="Genomic_DNA"/>
</dbReference>
<comment type="caution">
    <text evidence="2">The sequence shown here is derived from an EMBL/GenBank/DDBJ whole genome shotgun (WGS) entry which is preliminary data.</text>
</comment>
<accession>A0A9N9P8Z2</accession>
<dbReference type="AlphaFoldDB" id="A0A9N9P8Z2"/>
<protein>
    <submittedName>
        <fullName evidence="2">11168_t:CDS:1</fullName>
    </submittedName>
</protein>
<dbReference type="OrthoDB" id="10555220at2759"/>
<reference evidence="2" key="1">
    <citation type="submission" date="2021-06" db="EMBL/GenBank/DDBJ databases">
        <authorList>
            <person name="Kallberg Y."/>
            <person name="Tangrot J."/>
            <person name="Rosling A."/>
        </authorList>
    </citation>
    <scope>NUCLEOTIDE SEQUENCE</scope>
    <source>
        <strain evidence="2">MA453B</strain>
    </source>
</reference>
<proteinExistence type="predicted"/>
<dbReference type="Proteomes" id="UP000789405">
    <property type="component" value="Unassembled WGS sequence"/>
</dbReference>
<evidence type="ECO:0000313" key="3">
    <source>
        <dbReference type="Proteomes" id="UP000789405"/>
    </source>
</evidence>
<dbReference type="Pfam" id="PF00680">
    <property type="entry name" value="RdRP_1"/>
    <property type="match status" value="1"/>
</dbReference>
<name>A0A9N9P8Z2_9GLOM</name>
<dbReference type="SUPFAM" id="SSF56672">
    <property type="entry name" value="DNA/RNA polymerases"/>
    <property type="match status" value="1"/>
</dbReference>
<feature type="domain" description="RNA-directed RNA polymerase C-terminal" evidence="1">
    <location>
        <begin position="100"/>
        <end position="173"/>
    </location>
</feature>
<dbReference type="InterPro" id="IPR001205">
    <property type="entry name" value="RNA-dir_pol_C"/>
</dbReference>
<keyword evidence="3" id="KW-1185">Reference proteome</keyword>
<dbReference type="InterPro" id="IPR043502">
    <property type="entry name" value="DNA/RNA_pol_sf"/>
</dbReference>
<evidence type="ECO:0000259" key="1">
    <source>
        <dbReference type="Pfam" id="PF00680"/>
    </source>
</evidence>
<organism evidence="2 3">
    <name type="scientific">Dentiscutata erythropus</name>
    <dbReference type="NCBI Taxonomy" id="1348616"/>
    <lineage>
        <taxon>Eukaryota</taxon>
        <taxon>Fungi</taxon>
        <taxon>Fungi incertae sedis</taxon>
        <taxon>Mucoromycota</taxon>
        <taxon>Glomeromycotina</taxon>
        <taxon>Glomeromycetes</taxon>
        <taxon>Diversisporales</taxon>
        <taxon>Gigasporaceae</taxon>
        <taxon>Dentiscutata</taxon>
    </lineage>
</organism>
<sequence length="179" mass="21117">AEMSHTITCSEGRNYRDMYIKHAFKEFDQKFYYECCDSNKTPEPGRMYFSLLQYLYPSNPRKDKYFNETYEKAKRFIFDKFDKVKPYSIGWDSYRSTWAHEDIIREFMIMSNPDCKEFNYVVENTIRSKALFPDGSVYQKSCGIISGTMGTLLINSLLNTIGCLTVLNMMKEIDLDFPT</sequence>
<gene>
    <name evidence="2" type="ORF">DERYTH_LOCUS23522</name>
</gene>
<dbReference type="GO" id="GO:0003723">
    <property type="term" value="F:RNA binding"/>
    <property type="evidence" value="ECO:0007669"/>
    <property type="project" value="InterPro"/>
</dbReference>